<dbReference type="Proteomes" id="UP001189624">
    <property type="component" value="Chromosome 6"/>
</dbReference>
<protein>
    <submittedName>
        <fullName evidence="1">Uncharacterized protein</fullName>
    </submittedName>
</protein>
<dbReference type="EMBL" id="OY731403">
    <property type="protein sequence ID" value="CAJ1963891.1"/>
    <property type="molecule type" value="Genomic_DNA"/>
</dbReference>
<keyword evidence="2" id="KW-1185">Reference proteome</keyword>
<name>A0AA86T644_9FABA</name>
<dbReference type="Gramene" id="rna-AYBTSS11_LOCUS20017">
    <property type="protein sequence ID" value="CAJ1963891.1"/>
    <property type="gene ID" value="gene-AYBTSS11_LOCUS20017"/>
</dbReference>
<organism evidence="1 2">
    <name type="scientific">Sphenostylis stenocarpa</name>
    <dbReference type="NCBI Taxonomy" id="92480"/>
    <lineage>
        <taxon>Eukaryota</taxon>
        <taxon>Viridiplantae</taxon>
        <taxon>Streptophyta</taxon>
        <taxon>Embryophyta</taxon>
        <taxon>Tracheophyta</taxon>
        <taxon>Spermatophyta</taxon>
        <taxon>Magnoliopsida</taxon>
        <taxon>eudicotyledons</taxon>
        <taxon>Gunneridae</taxon>
        <taxon>Pentapetalae</taxon>
        <taxon>rosids</taxon>
        <taxon>fabids</taxon>
        <taxon>Fabales</taxon>
        <taxon>Fabaceae</taxon>
        <taxon>Papilionoideae</taxon>
        <taxon>50 kb inversion clade</taxon>
        <taxon>NPAAA clade</taxon>
        <taxon>indigoferoid/millettioid clade</taxon>
        <taxon>Phaseoleae</taxon>
        <taxon>Sphenostylis</taxon>
    </lineage>
</organism>
<accession>A0AA86T644</accession>
<sequence length="52" mass="6003">SGFHLQPNLPSSLPFPTRTQLEGQYCQSYKFNKQCSSIRIATKFFSEENRCS</sequence>
<evidence type="ECO:0000313" key="1">
    <source>
        <dbReference type="EMBL" id="CAJ1963891.1"/>
    </source>
</evidence>
<reference evidence="1" key="1">
    <citation type="submission" date="2023-10" db="EMBL/GenBank/DDBJ databases">
        <authorList>
            <person name="Domelevo Entfellner J.-B."/>
        </authorList>
    </citation>
    <scope>NUCLEOTIDE SEQUENCE</scope>
</reference>
<feature type="non-terminal residue" evidence="1">
    <location>
        <position position="1"/>
    </location>
</feature>
<evidence type="ECO:0000313" key="2">
    <source>
        <dbReference type="Proteomes" id="UP001189624"/>
    </source>
</evidence>
<gene>
    <name evidence="1" type="ORF">AYBTSS11_LOCUS20017</name>
</gene>
<dbReference type="AlphaFoldDB" id="A0AA86T644"/>
<proteinExistence type="predicted"/>